<evidence type="ECO:0000259" key="15">
    <source>
        <dbReference type="Pfam" id="PF10509"/>
    </source>
</evidence>
<dbReference type="PROSITE" id="PS00106">
    <property type="entry name" value="GALACTOKINASE"/>
    <property type="match status" value="1"/>
</dbReference>
<dbReference type="STRING" id="523849.OCC_04460"/>
<keyword evidence="6" id="KW-0418">Kinase</keyword>
<comment type="similarity">
    <text evidence="1">Belongs to the GHMP kinase family. GalK subfamily.</text>
</comment>
<proteinExistence type="inferred from homology"/>
<dbReference type="Gene3D" id="3.30.230.10">
    <property type="match status" value="1"/>
</dbReference>
<dbReference type="AlphaFoldDB" id="H3ZPN6"/>
<dbReference type="InterPro" id="IPR006204">
    <property type="entry name" value="GHMP_kinase_N_dom"/>
</dbReference>
<dbReference type="SUPFAM" id="SSF55060">
    <property type="entry name" value="GHMP Kinase, C-terminal domain"/>
    <property type="match status" value="1"/>
</dbReference>
<evidence type="ECO:0000256" key="9">
    <source>
        <dbReference type="ARBA" id="ARBA00023144"/>
    </source>
</evidence>
<dbReference type="PRINTS" id="PR00473">
    <property type="entry name" value="GALCTOKINASE"/>
</dbReference>
<evidence type="ECO:0000256" key="7">
    <source>
        <dbReference type="ARBA" id="ARBA00022840"/>
    </source>
</evidence>
<accession>H3ZPN6</accession>
<dbReference type="GO" id="GO:0004335">
    <property type="term" value="F:galactokinase activity"/>
    <property type="evidence" value="ECO:0007669"/>
    <property type="project" value="UniProtKB-UniRule"/>
</dbReference>
<dbReference type="NCBIfam" id="NF003006">
    <property type="entry name" value="PRK03817.1"/>
    <property type="match status" value="1"/>
</dbReference>
<dbReference type="Pfam" id="PF08544">
    <property type="entry name" value="GHMP_kinases_C"/>
    <property type="match status" value="1"/>
</dbReference>
<protein>
    <recommendedName>
        <fullName evidence="12">Galactokinase</fullName>
        <ecNumber evidence="12">2.7.1.6</ecNumber>
    </recommendedName>
</protein>
<dbReference type="InterPro" id="IPR019741">
    <property type="entry name" value="Galactokinase_CS"/>
</dbReference>
<dbReference type="HOGENOM" id="CLU_017814_2_1_2"/>
<evidence type="ECO:0000256" key="11">
    <source>
        <dbReference type="ARBA" id="ARBA00052659"/>
    </source>
</evidence>
<evidence type="ECO:0000256" key="5">
    <source>
        <dbReference type="ARBA" id="ARBA00022741"/>
    </source>
</evidence>
<dbReference type="EC" id="2.7.1.6" evidence="12"/>
<evidence type="ECO:0000256" key="1">
    <source>
        <dbReference type="ARBA" id="ARBA00006566"/>
    </source>
</evidence>
<dbReference type="KEGG" id="tlt:OCC_04460"/>
<keyword evidence="4" id="KW-0479">Metal-binding</keyword>
<dbReference type="InterPro" id="IPR020568">
    <property type="entry name" value="Ribosomal_Su5_D2-typ_SF"/>
</dbReference>
<comment type="catalytic activity">
    <reaction evidence="11">
        <text>alpha-D-galactose + ATP = alpha-D-galactose 1-phosphate + ADP + H(+)</text>
        <dbReference type="Rhea" id="RHEA:13553"/>
        <dbReference type="ChEBI" id="CHEBI:15378"/>
        <dbReference type="ChEBI" id="CHEBI:28061"/>
        <dbReference type="ChEBI" id="CHEBI:30616"/>
        <dbReference type="ChEBI" id="CHEBI:58336"/>
        <dbReference type="ChEBI" id="CHEBI:456216"/>
        <dbReference type="EC" id="2.7.1.6"/>
    </reaction>
</comment>
<evidence type="ECO:0000256" key="6">
    <source>
        <dbReference type="ARBA" id="ARBA00022777"/>
    </source>
</evidence>
<feature type="domain" description="GHMP kinase C-terminal" evidence="14">
    <location>
        <begin position="250"/>
        <end position="329"/>
    </location>
</feature>
<dbReference type="NCBIfam" id="TIGR00131">
    <property type="entry name" value="gal_kin"/>
    <property type="match status" value="1"/>
</dbReference>
<keyword evidence="7" id="KW-0067">ATP-binding</keyword>
<dbReference type="FunFam" id="3.30.230.10:FF:000126">
    <property type="entry name" value="Galactokinase"/>
    <property type="match status" value="1"/>
</dbReference>
<evidence type="ECO:0000256" key="2">
    <source>
        <dbReference type="ARBA" id="ARBA00022490"/>
    </source>
</evidence>
<dbReference type="InterPro" id="IPR019539">
    <property type="entry name" value="GalKase_N"/>
</dbReference>
<sequence length="349" mass="39117">MIRVESPGRVNLIGEHTDYTFGYVMPMAINLYTILEGEKAEVVTLYSEHFREEKFFSLDQLYKENTWIDYVKGVYWVLKSEGYNIGGIKGKILGNLPIGAGLSSSASLELAVMAFLDKAYSLNLSRLEMALFAKKAENEFVGVPCGILDQFAIAFGKKGHAIFLDTDTLSYGYIPFPSDVSVLVFYTGVKRELASSAYAERRKIAEESLRFLGKRTSKDVDESELIKLPSLYRKFFGYIVRENRRVLEVRDALKNGNIEEVGEILTRAHWDIARNYGVSSEELDFFVRKARELGAYGARLTGAGFGGSAIALVDKEKAEEVGKAVLEEYGKKFPWKAKYFIVEPSDGVG</sequence>
<dbReference type="EMBL" id="CP006670">
    <property type="protein sequence ID" value="EHR78080.1"/>
    <property type="molecule type" value="Genomic_DNA"/>
</dbReference>
<keyword evidence="17" id="KW-1185">Reference proteome</keyword>
<dbReference type="InterPro" id="IPR036554">
    <property type="entry name" value="GHMP_kinase_C_sf"/>
</dbReference>
<dbReference type="GO" id="GO:0006012">
    <property type="term" value="P:galactose metabolic process"/>
    <property type="evidence" value="ECO:0007669"/>
    <property type="project" value="UniProtKB-UniRule"/>
</dbReference>
<evidence type="ECO:0000259" key="13">
    <source>
        <dbReference type="Pfam" id="PF00288"/>
    </source>
</evidence>
<dbReference type="InterPro" id="IPR000705">
    <property type="entry name" value="Galactokinase"/>
</dbReference>
<dbReference type="Pfam" id="PF10509">
    <property type="entry name" value="GalKase_gal_bdg"/>
    <property type="match status" value="1"/>
</dbReference>
<gene>
    <name evidence="16" type="ORF">OCC_04460</name>
</gene>
<dbReference type="InterPro" id="IPR006203">
    <property type="entry name" value="GHMP_knse_ATP-bd_CS"/>
</dbReference>
<keyword evidence="5" id="KW-0547">Nucleotide-binding</keyword>
<dbReference type="InterPro" id="IPR006206">
    <property type="entry name" value="Mevalonate/galactokinase"/>
</dbReference>
<keyword evidence="2" id="KW-0963">Cytoplasm</keyword>
<keyword evidence="8" id="KW-0460">Magnesium</keyword>
<dbReference type="PIRSF" id="PIRSF000530">
    <property type="entry name" value="Galactokinase"/>
    <property type="match status" value="1"/>
</dbReference>
<dbReference type="GO" id="GO:0005829">
    <property type="term" value="C:cytosol"/>
    <property type="evidence" value="ECO:0007669"/>
    <property type="project" value="TreeGrafter"/>
</dbReference>
<name>H3ZPN6_THELN</name>
<evidence type="ECO:0000256" key="8">
    <source>
        <dbReference type="ARBA" id="ARBA00022842"/>
    </source>
</evidence>
<keyword evidence="9" id="KW-0299">Galactose metabolism</keyword>
<dbReference type="InterPro" id="IPR014721">
    <property type="entry name" value="Ribsml_uS5_D2-typ_fold_subgr"/>
</dbReference>
<keyword evidence="10" id="KW-0119">Carbohydrate metabolism</keyword>
<dbReference type="PANTHER" id="PTHR10457">
    <property type="entry name" value="MEVALONATE KINASE/GALACTOKINASE"/>
    <property type="match status" value="1"/>
</dbReference>
<dbReference type="FunFam" id="3.30.70.890:FF:000001">
    <property type="entry name" value="Galactokinase"/>
    <property type="match status" value="1"/>
</dbReference>
<evidence type="ECO:0000259" key="14">
    <source>
        <dbReference type="Pfam" id="PF08544"/>
    </source>
</evidence>
<evidence type="ECO:0000256" key="12">
    <source>
        <dbReference type="NCBIfam" id="TIGR00131"/>
    </source>
</evidence>
<dbReference type="PROSITE" id="PS00627">
    <property type="entry name" value="GHMP_KINASES_ATP"/>
    <property type="match status" value="1"/>
</dbReference>
<dbReference type="GO" id="GO:0046872">
    <property type="term" value="F:metal ion binding"/>
    <property type="evidence" value="ECO:0007669"/>
    <property type="project" value="UniProtKB-KW"/>
</dbReference>
<evidence type="ECO:0000313" key="17">
    <source>
        <dbReference type="Proteomes" id="UP000015502"/>
    </source>
</evidence>
<feature type="domain" description="Galactokinase N-terminal" evidence="15">
    <location>
        <begin position="4"/>
        <end position="35"/>
    </location>
</feature>
<dbReference type="PRINTS" id="PR00959">
    <property type="entry name" value="MEVGALKINASE"/>
</dbReference>
<feature type="domain" description="GHMP kinase N-terminal" evidence="13">
    <location>
        <begin position="70"/>
        <end position="157"/>
    </location>
</feature>
<dbReference type="PANTHER" id="PTHR10457:SF7">
    <property type="entry name" value="GALACTOKINASE-RELATED"/>
    <property type="match status" value="1"/>
</dbReference>
<dbReference type="Pfam" id="PF00288">
    <property type="entry name" value="GHMP_kinases_N"/>
    <property type="match status" value="1"/>
</dbReference>
<evidence type="ECO:0000313" key="16">
    <source>
        <dbReference type="EMBL" id="EHR78080.1"/>
    </source>
</evidence>
<dbReference type="SUPFAM" id="SSF54211">
    <property type="entry name" value="Ribosomal protein S5 domain 2-like"/>
    <property type="match status" value="1"/>
</dbReference>
<organism evidence="16 17">
    <name type="scientific">Thermococcus litoralis (strain ATCC 51850 / DSM 5473 / JCM 8560 / NS-C)</name>
    <dbReference type="NCBI Taxonomy" id="523849"/>
    <lineage>
        <taxon>Archaea</taxon>
        <taxon>Methanobacteriati</taxon>
        <taxon>Methanobacteriota</taxon>
        <taxon>Thermococci</taxon>
        <taxon>Thermococcales</taxon>
        <taxon>Thermococcaceae</taxon>
        <taxon>Thermococcus</taxon>
    </lineage>
</organism>
<keyword evidence="3" id="KW-0808">Transferase</keyword>
<dbReference type="Gene3D" id="3.30.70.890">
    <property type="entry name" value="GHMP kinase, C-terminal domain"/>
    <property type="match status" value="1"/>
</dbReference>
<evidence type="ECO:0000256" key="10">
    <source>
        <dbReference type="ARBA" id="ARBA00023277"/>
    </source>
</evidence>
<dbReference type="GO" id="GO:0005524">
    <property type="term" value="F:ATP binding"/>
    <property type="evidence" value="ECO:0007669"/>
    <property type="project" value="UniProtKB-UniRule"/>
</dbReference>
<dbReference type="PaxDb" id="523849-OCC_04460"/>
<evidence type="ECO:0000256" key="4">
    <source>
        <dbReference type="ARBA" id="ARBA00022723"/>
    </source>
</evidence>
<reference evidence="16 17" key="1">
    <citation type="journal article" date="2012" name="J. Bacteriol.">
        <title>Genome sequence of the model hyperthermophilic archaeon Thermococcus litoralis NS-C.</title>
        <authorList>
            <person name="Gardner A.F."/>
            <person name="Kumar S."/>
            <person name="Perler F.B."/>
        </authorList>
    </citation>
    <scope>NUCLEOTIDE SEQUENCE [LARGE SCALE GENOMIC DNA]</scope>
    <source>
        <strain evidence="17">ATCC 51850 / DSM 5473 / JCM 8560 / NS-C</strain>
    </source>
</reference>
<evidence type="ECO:0000256" key="3">
    <source>
        <dbReference type="ARBA" id="ARBA00022679"/>
    </source>
</evidence>
<dbReference type="Proteomes" id="UP000015502">
    <property type="component" value="Chromosome"/>
</dbReference>
<dbReference type="InterPro" id="IPR013750">
    <property type="entry name" value="GHMP_kinase_C_dom"/>
</dbReference>